<evidence type="ECO:0000313" key="1">
    <source>
        <dbReference type="EMBL" id="KIK72400.1"/>
    </source>
</evidence>
<keyword evidence="2" id="KW-1185">Reference proteome</keyword>
<gene>
    <name evidence="1" type="ORF">PAXRUDRAFT_22033</name>
</gene>
<dbReference type="EMBL" id="KN830874">
    <property type="protein sequence ID" value="KIK72400.1"/>
    <property type="molecule type" value="Genomic_DNA"/>
</dbReference>
<sequence>MSRGEWDTRKEAYKTWFYNHGQSRATKPLVKYGKSVTAQDVIKAQKKEEIQKQSINGE</sequence>
<accession>A0A0D0D6B5</accession>
<dbReference type="HOGENOM" id="CLU_2979784_0_0_1"/>
<name>A0A0D0D6B5_9AGAM</name>
<proteinExistence type="predicted"/>
<dbReference type="InParanoid" id="A0A0D0D6B5"/>
<dbReference type="Proteomes" id="UP000054538">
    <property type="component" value="Unassembled WGS sequence"/>
</dbReference>
<evidence type="ECO:0000313" key="2">
    <source>
        <dbReference type="Proteomes" id="UP000054538"/>
    </source>
</evidence>
<dbReference type="AlphaFoldDB" id="A0A0D0D6B5"/>
<reference evidence="2" key="2">
    <citation type="submission" date="2015-01" db="EMBL/GenBank/DDBJ databases">
        <title>Evolutionary Origins and Diversification of the Mycorrhizal Mutualists.</title>
        <authorList>
            <consortium name="DOE Joint Genome Institute"/>
            <consortium name="Mycorrhizal Genomics Consortium"/>
            <person name="Kohler A."/>
            <person name="Kuo A."/>
            <person name="Nagy L.G."/>
            <person name="Floudas D."/>
            <person name="Copeland A."/>
            <person name="Barry K.W."/>
            <person name="Cichocki N."/>
            <person name="Veneault-Fourrey C."/>
            <person name="LaButti K."/>
            <person name="Lindquist E.A."/>
            <person name="Lipzen A."/>
            <person name="Lundell T."/>
            <person name="Morin E."/>
            <person name="Murat C."/>
            <person name="Riley R."/>
            <person name="Ohm R."/>
            <person name="Sun H."/>
            <person name="Tunlid A."/>
            <person name="Henrissat B."/>
            <person name="Grigoriev I.V."/>
            <person name="Hibbett D.S."/>
            <person name="Martin F."/>
        </authorList>
    </citation>
    <scope>NUCLEOTIDE SEQUENCE [LARGE SCALE GENOMIC DNA]</scope>
    <source>
        <strain evidence="2">Ve08.2h10</strain>
    </source>
</reference>
<protein>
    <submittedName>
        <fullName evidence="1">Uncharacterized protein</fullName>
    </submittedName>
</protein>
<organism evidence="1 2">
    <name type="scientific">Paxillus rubicundulus Ve08.2h10</name>
    <dbReference type="NCBI Taxonomy" id="930991"/>
    <lineage>
        <taxon>Eukaryota</taxon>
        <taxon>Fungi</taxon>
        <taxon>Dikarya</taxon>
        <taxon>Basidiomycota</taxon>
        <taxon>Agaricomycotina</taxon>
        <taxon>Agaricomycetes</taxon>
        <taxon>Agaricomycetidae</taxon>
        <taxon>Boletales</taxon>
        <taxon>Paxilineae</taxon>
        <taxon>Paxillaceae</taxon>
        <taxon>Paxillus</taxon>
    </lineage>
</organism>
<reference evidence="1 2" key="1">
    <citation type="submission" date="2014-04" db="EMBL/GenBank/DDBJ databases">
        <authorList>
            <consortium name="DOE Joint Genome Institute"/>
            <person name="Kuo A."/>
            <person name="Kohler A."/>
            <person name="Jargeat P."/>
            <person name="Nagy L.G."/>
            <person name="Floudas D."/>
            <person name="Copeland A."/>
            <person name="Barry K.W."/>
            <person name="Cichocki N."/>
            <person name="Veneault-Fourrey C."/>
            <person name="LaButti K."/>
            <person name="Lindquist E.A."/>
            <person name="Lipzen A."/>
            <person name="Lundell T."/>
            <person name="Morin E."/>
            <person name="Murat C."/>
            <person name="Sun H."/>
            <person name="Tunlid A."/>
            <person name="Henrissat B."/>
            <person name="Grigoriev I.V."/>
            <person name="Hibbett D.S."/>
            <person name="Martin F."/>
            <person name="Nordberg H.P."/>
            <person name="Cantor M.N."/>
            <person name="Hua S.X."/>
        </authorList>
    </citation>
    <scope>NUCLEOTIDE SEQUENCE [LARGE SCALE GENOMIC DNA]</scope>
    <source>
        <strain evidence="1 2">Ve08.2h10</strain>
    </source>
</reference>